<feature type="non-terminal residue" evidence="2">
    <location>
        <position position="357"/>
    </location>
</feature>
<dbReference type="PROSITE" id="PS00018">
    <property type="entry name" value="EF_HAND_1"/>
    <property type="match status" value="1"/>
</dbReference>
<dbReference type="NCBIfam" id="NF047832">
    <property type="entry name" value="caspase_w_EACC1"/>
    <property type="match status" value="1"/>
</dbReference>
<reference evidence="2" key="1">
    <citation type="submission" date="2019-11" db="EMBL/GenBank/DDBJ databases">
        <title>Genomic insights into an expanded diversity of filamentous marine cyanobacteria reveals the extraordinary biosynthetic potential of Moorea and Okeania.</title>
        <authorList>
            <person name="Ferreira Leao T."/>
            <person name="Wang M."/>
            <person name="Moss N."/>
            <person name="Da Silva R."/>
            <person name="Sanders J."/>
            <person name="Nurk S."/>
            <person name="Gurevich A."/>
            <person name="Humphrey G."/>
            <person name="Reher R."/>
            <person name="Zhu Q."/>
            <person name="Belda-Ferre P."/>
            <person name="Glukhov E."/>
            <person name="Rex R."/>
            <person name="Dorrestein P.C."/>
            <person name="Knight R."/>
            <person name="Pevzner P."/>
            <person name="Gerwick W.H."/>
            <person name="Gerwick L."/>
        </authorList>
    </citation>
    <scope>NUCLEOTIDE SEQUENCE</scope>
    <source>
        <strain evidence="2">SIO1C4</strain>
    </source>
</reference>
<dbReference type="Gene3D" id="3.40.50.1460">
    <property type="match status" value="1"/>
</dbReference>
<dbReference type="InterPro" id="IPR052039">
    <property type="entry name" value="Caspase-related_regulators"/>
</dbReference>
<dbReference type="GO" id="GO:0004197">
    <property type="term" value="F:cysteine-type endopeptidase activity"/>
    <property type="evidence" value="ECO:0007669"/>
    <property type="project" value="InterPro"/>
</dbReference>
<dbReference type="InterPro" id="IPR011600">
    <property type="entry name" value="Pept_C14_caspase"/>
</dbReference>
<dbReference type="GO" id="GO:0005509">
    <property type="term" value="F:calcium ion binding"/>
    <property type="evidence" value="ECO:0007669"/>
    <property type="project" value="InterPro"/>
</dbReference>
<name>A0A6B3NDC2_9CYAN</name>
<sequence>MAKVALLVGVSEYQSGLQALPSAAQDVVAMQRVLEHPEMGGFNEVKILPNPLTKELEIAIYDLFAERHSEDVILFYFSGHGVKDEHRNLYLTTPETRKSSKGIVVTPTAVTASYLQTQMSRSLCQRQVLILDCCYSGAIAKGLTAKDEGEIDIKAELGGKGRAILTSSTSVQSSFQQNQALSIYTQYLVEGIETGAADRDGDGRISADELHQYASGKVLEASPAMTPQFYPVEGGYRIYLARAPQDDPKLQYRKAVEEVVSEDREDIDFIEGEIDFVNRCYLDELQTSLGLSSQEAQAIETEVMEPYRLRFQKLQRYEEVFKKAWQKQNSLSDRECRKLRRFQEALGFRDEDVSAIE</sequence>
<dbReference type="PROSITE" id="PS50222">
    <property type="entry name" value="EF_HAND_2"/>
    <property type="match status" value="1"/>
</dbReference>
<dbReference type="GO" id="GO:0006508">
    <property type="term" value="P:proteolysis"/>
    <property type="evidence" value="ECO:0007669"/>
    <property type="project" value="InterPro"/>
</dbReference>
<dbReference type="Pfam" id="PF00656">
    <property type="entry name" value="Peptidase_C14"/>
    <property type="match status" value="1"/>
</dbReference>
<organism evidence="2">
    <name type="scientific">Symploca sp. SIO1C4</name>
    <dbReference type="NCBI Taxonomy" id="2607765"/>
    <lineage>
        <taxon>Bacteria</taxon>
        <taxon>Bacillati</taxon>
        <taxon>Cyanobacteriota</taxon>
        <taxon>Cyanophyceae</taxon>
        <taxon>Coleofasciculales</taxon>
        <taxon>Coleofasciculaceae</taxon>
        <taxon>Symploca</taxon>
    </lineage>
</organism>
<evidence type="ECO:0000259" key="1">
    <source>
        <dbReference type="PROSITE" id="PS50222"/>
    </source>
</evidence>
<accession>A0A6B3NDC2</accession>
<gene>
    <name evidence="2" type="ORF">F6J89_26635</name>
</gene>
<dbReference type="PANTHER" id="PTHR22576:SF37">
    <property type="entry name" value="MUCOSA-ASSOCIATED LYMPHOID TISSUE LYMPHOMA TRANSLOCATION PROTEIN 1"/>
    <property type="match status" value="1"/>
</dbReference>
<dbReference type="PANTHER" id="PTHR22576">
    <property type="entry name" value="MUCOSA ASSOCIATED LYMPHOID TISSUE LYMPHOMA TRANSLOCATION PROTEIN 1/PARACASPASE"/>
    <property type="match status" value="1"/>
</dbReference>
<proteinExistence type="predicted"/>
<dbReference type="InterPro" id="IPR002048">
    <property type="entry name" value="EF_hand_dom"/>
</dbReference>
<dbReference type="AlphaFoldDB" id="A0A6B3NDC2"/>
<dbReference type="SUPFAM" id="SSF52129">
    <property type="entry name" value="Caspase-like"/>
    <property type="match status" value="1"/>
</dbReference>
<dbReference type="EMBL" id="JAAHFQ010000719">
    <property type="protein sequence ID" value="NER31099.1"/>
    <property type="molecule type" value="Genomic_DNA"/>
</dbReference>
<dbReference type="InterPro" id="IPR018247">
    <property type="entry name" value="EF_Hand_1_Ca_BS"/>
</dbReference>
<comment type="caution">
    <text evidence="2">The sequence shown here is derived from an EMBL/GenBank/DDBJ whole genome shotgun (WGS) entry which is preliminary data.</text>
</comment>
<dbReference type="InterPro" id="IPR029030">
    <property type="entry name" value="Caspase-like_dom_sf"/>
</dbReference>
<feature type="domain" description="EF-hand" evidence="1">
    <location>
        <begin position="198"/>
        <end position="220"/>
    </location>
</feature>
<protein>
    <submittedName>
        <fullName evidence="2">Sulfatase-modifying factor protein</fullName>
    </submittedName>
</protein>
<evidence type="ECO:0000313" key="2">
    <source>
        <dbReference type="EMBL" id="NER31099.1"/>
    </source>
</evidence>